<evidence type="ECO:0000256" key="1">
    <source>
        <dbReference type="SAM" id="SignalP"/>
    </source>
</evidence>
<gene>
    <name evidence="3" type="primary">VA5_28</name>
    <name evidence="3" type="ORF">CM83_100703</name>
</gene>
<evidence type="ECO:0000259" key="2">
    <source>
        <dbReference type="SMART" id="SM00198"/>
    </source>
</evidence>
<dbReference type="Gene3D" id="3.40.33.10">
    <property type="entry name" value="CAP"/>
    <property type="match status" value="1"/>
</dbReference>
<accession>A0A0A9WXQ4</accession>
<evidence type="ECO:0000313" key="3">
    <source>
        <dbReference type="EMBL" id="JAG09595.1"/>
    </source>
</evidence>
<sequence>MWVQLLWLIVIFDFGNGSGLWWWYVPESLDKWCSRDTDCHIGGKVYINEACLHQRVEHVQLKDGEGIPGFFKDYKREMLDENRKKEILKLHNAHRNSVAGGSNGLPKASNMRQMSWDDELESSATHTALGSSLYERGVRYLEYNYDDWPTGKCLKTSKFEQASQIRLTRLLTPDPIGETIMEWYNKLIVQPVDTVKTLIPKYSKPGNESVEFLARLLWADIYKVGCVDLYVTLTTLRDNITKHSRLYVCNYAPEATIEGQPVYKEGDMCSACPSGTKCRSDSMY</sequence>
<keyword evidence="1" id="KW-0732">Signal</keyword>
<proteinExistence type="predicted"/>
<feature type="non-terminal residue" evidence="3">
    <location>
        <position position="284"/>
    </location>
</feature>
<dbReference type="CDD" id="cd05380">
    <property type="entry name" value="CAP_euk"/>
    <property type="match status" value="1"/>
</dbReference>
<dbReference type="EMBL" id="GBHO01034009">
    <property type="protein sequence ID" value="JAG09595.1"/>
    <property type="molecule type" value="Transcribed_RNA"/>
</dbReference>
<dbReference type="InterPro" id="IPR035940">
    <property type="entry name" value="CAP_sf"/>
</dbReference>
<feature type="chain" id="PRO_5002050945" evidence="1">
    <location>
        <begin position="18"/>
        <end position="284"/>
    </location>
</feature>
<protein>
    <submittedName>
        <fullName evidence="3">Venom allergen 5</fullName>
    </submittedName>
</protein>
<dbReference type="GO" id="GO:0005576">
    <property type="term" value="C:extracellular region"/>
    <property type="evidence" value="ECO:0007669"/>
    <property type="project" value="UniProtKB-SubCell"/>
</dbReference>
<dbReference type="InterPro" id="IPR014044">
    <property type="entry name" value="CAP_dom"/>
</dbReference>
<organism evidence="3">
    <name type="scientific">Lygus hesperus</name>
    <name type="common">Western plant bug</name>
    <dbReference type="NCBI Taxonomy" id="30085"/>
    <lineage>
        <taxon>Eukaryota</taxon>
        <taxon>Metazoa</taxon>
        <taxon>Ecdysozoa</taxon>
        <taxon>Arthropoda</taxon>
        <taxon>Hexapoda</taxon>
        <taxon>Insecta</taxon>
        <taxon>Pterygota</taxon>
        <taxon>Neoptera</taxon>
        <taxon>Paraneoptera</taxon>
        <taxon>Hemiptera</taxon>
        <taxon>Heteroptera</taxon>
        <taxon>Panheteroptera</taxon>
        <taxon>Cimicomorpha</taxon>
        <taxon>Miridae</taxon>
        <taxon>Mirini</taxon>
        <taxon>Lygus</taxon>
    </lineage>
</organism>
<reference evidence="3" key="2">
    <citation type="submission" date="2014-07" db="EMBL/GenBank/DDBJ databases">
        <authorList>
            <person name="Hull J."/>
        </authorList>
    </citation>
    <scope>NUCLEOTIDE SEQUENCE</scope>
</reference>
<dbReference type="PANTHER" id="PTHR10334">
    <property type="entry name" value="CYSTEINE-RICH SECRETORY PROTEIN-RELATED"/>
    <property type="match status" value="1"/>
</dbReference>
<feature type="domain" description="SCP" evidence="2">
    <location>
        <begin position="82"/>
        <end position="259"/>
    </location>
</feature>
<dbReference type="AlphaFoldDB" id="A0A0A9WXQ4"/>
<dbReference type="InterPro" id="IPR001283">
    <property type="entry name" value="CRISP-related"/>
</dbReference>
<dbReference type="SMART" id="SM00198">
    <property type="entry name" value="SCP"/>
    <property type="match status" value="1"/>
</dbReference>
<dbReference type="SUPFAM" id="SSF55797">
    <property type="entry name" value="PR-1-like"/>
    <property type="match status" value="1"/>
</dbReference>
<reference evidence="3" key="1">
    <citation type="journal article" date="2014" name="PLoS ONE">
        <title>Transcriptome-Based Identification of ABC Transporters in the Western Tarnished Plant Bug Lygus hesperus.</title>
        <authorList>
            <person name="Hull J.J."/>
            <person name="Chaney K."/>
            <person name="Geib S.M."/>
            <person name="Fabrick J.A."/>
            <person name="Brent C.S."/>
            <person name="Walsh D."/>
            <person name="Lavine L.C."/>
        </authorList>
    </citation>
    <scope>NUCLEOTIDE SEQUENCE</scope>
</reference>
<name>A0A0A9WXQ4_LYGHE</name>
<feature type="signal peptide" evidence="1">
    <location>
        <begin position="1"/>
        <end position="17"/>
    </location>
</feature>